<evidence type="ECO:0000313" key="2">
    <source>
        <dbReference type="Proteomes" id="UP000485880"/>
    </source>
</evidence>
<reference evidence="1 2" key="1">
    <citation type="submission" date="2019-05" db="EMBL/GenBank/DDBJ databases">
        <authorList>
            <person name="Farhan Ul Haque M."/>
        </authorList>
    </citation>
    <scope>NUCLEOTIDE SEQUENCE [LARGE SCALE GENOMIC DNA]</scope>
    <source>
        <strain evidence="1">2</strain>
    </source>
</reference>
<gene>
    <name evidence="1" type="ORF">MPC4_80138</name>
</gene>
<dbReference type="RefSeq" id="WP_174514039.1">
    <property type="nucleotide sequence ID" value="NZ_CABFMQ020000142.1"/>
</dbReference>
<keyword evidence="2" id="KW-1185">Reference proteome</keyword>
<dbReference type="AlphaFoldDB" id="A0A8B6MBQ8"/>
<evidence type="ECO:0000313" key="1">
    <source>
        <dbReference type="EMBL" id="VTZ52467.1"/>
    </source>
</evidence>
<dbReference type="EMBL" id="CABFMQ020000142">
    <property type="protein sequence ID" value="VTZ52467.1"/>
    <property type="molecule type" value="Genomic_DNA"/>
</dbReference>
<proteinExistence type="predicted"/>
<accession>A0A8B6MBQ8</accession>
<comment type="caution">
    <text evidence="1">The sequence shown here is derived from an EMBL/GenBank/DDBJ whole genome shotgun (WGS) entry which is preliminary data.</text>
</comment>
<dbReference type="Proteomes" id="UP000485880">
    <property type="component" value="Unassembled WGS sequence"/>
</dbReference>
<protein>
    <submittedName>
        <fullName evidence="1">Uncharacterized protein</fullName>
    </submittedName>
</protein>
<sequence length="96" mass="10097">MLIDFSTDILDLSGEPILDAAEKTLKLGALSVNAIMTPKSALSGEENVKRLGLALRINAGGEIEVTPEEAALIKKCAAEAFLSPLIVGRMFEALNG</sequence>
<organism evidence="1 2">
    <name type="scientific">Methylocella tundrae</name>
    <dbReference type="NCBI Taxonomy" id="227605"/>
    <lineage>
        <taxon>Bacteria</taxon>
        <taxon>Pseudomonadati</taxon>
        <taxon>Pseudomonadota</taxon>
        <taxon>Alphaproteobacteria</taxon>
        <taxon>Hyphomicrobiales</taxon>
        <taxon>Beijerinckiaceae</taxon>
        <taxon>Methylocella</taxon>
    </lineage>
</organism>
<name>A0A8B6MBQ8_METTU</name>